<evidence type="ECO:0000259" key="14">
    <source>
        <dbReference type="PROSITE" id="PS51352"/>
    </source>
</evidence>
<dbReference type="InterPro" id="IPR036249">
    <property type="entry name" value="Thioredoxin-like_sf"/>
</dbReference>
<dbReference type="PANTHER" id="PTHR42801:SF4">
    <property type="entry name" value="AHPC_TSA FAMILY PROTEIN"/>
    <property type="match status" value="1"/>
</dbReference>
<evidence type="ECO:0000256" key="12">
    <source>
        <dbReference type="ARBA" id="ARBA00049091"/>
    </source>
</evidence>
<dbReference type="CDD" id="cd03017">
    <property type="entry name" value="PRX_BCP"/>
    <property type="match status" value="1"/>
</dbReference>
<dbReference type="STRING" id="665467.SAMN02982931_00818"/>
<dbReference type="PROSITE" id="PS51352">
    <property type="entry name" value="THIOREDOXIN_2"/>
    <property type="match status" value="1"/>
</dbReference>
<comment type="subunit">
    <text evidence="2">Monomer.</text>
</comment>
<evidence type="ECO:0000256" key="7">
    <source>
        <dbReference type="ARBA" id="ARBA00023157"/>
    </source>
</evidence>
<comment type="catalytic activity">
    <reaction evidence="12">
        <text>a hydroperoxide + [thioredoxin]-dithiol = an alcohol + [thioredoxin]-disulfide + H2O</text>
        <dbReference type="Rhea" id="RHEA:62620"/>
        <dbReference type="Rhea" id="RHEA-COMP:10698"/>
        <dbReference type="Rhea" id="RHEA-COMP:10700"/>
        <dbReference type="ChEBI" id="CHEBI:15377"/>
        <dbReference type="ChEBI" id="CHEBI:29950"/>
        <dbReference type="ChEBI" id="CHEBI:30879"/>
        <dbReference type="ChEBI" id="CHEBI:35924"/>
        <dbReference type="ChEBI" id="CHEBI:50058"/>
        <dbReference type="EC" id="1.11.1.24"/>
    </reaction>
</comment>
<dbReference type="OrthoDB" id="9812811at2"/>
<dbReference type="EC" id="1.11.1.24" evidence="3"/>
<dbReference type="InterPro" id="IPR050924">
    <property type="entry name" value="Peroxiredoxin_BCP/PrxQ"/>
</dbReference>
<evidence type="ECO:0000256" key="4">
    <source>
        <dbReference type="ARBA" id="ARBA00022559"/>
    </source>
</evidence>
<evidence type="ECO:0000313" key="15">
    <source>
        <dbReference type="EMBL" id="SDB11335.1"/>
    </source>
</evidence>
<dbReference type="Proteomes" id="UP000199071">
    <property type="component" value="Unassembled WGS sequence"/>
</dbReference>
<comment type="function">
    <text evidence="1">Thiol-specific peroxidase that catalyzes the reduction of hydrogen peroxide and organic hydroperoxides to water and alcohols, respectively. Plays a role in cell protection against oxidative stress by detoxifying peroxides and as sensor of hydrogen peroxide-mediated signaling events.</text>
</comment>
<evidence type="ECO:0000256" key="11">
    <source>
        <dbReference type="ARBA" id="ARBA00042639"/>
    </source>
</evidence>
<keyword evidence="4" id="KW-0575">Peroxidase</keyword>
<dbReference type="Gene3D" id="3.40.30.10">
    <property type="entry name" value="Glutaredoxin"/>
    <property type="match status" value="1"/>
</dbReference>
<dbReference type="EMBL" id="FMXQ01000002">
    <property type="protein sequence ID" value="SDB11335.1"/>
    <property type="molecule type" value="Genomic_DNA"/>
</dbReference>
<dbReference type="PIRSF" id="PIRSF000239">
    <property type="entry name" value="AHPC"/>
    <property type="match status" value="1"/>
</dbReference>
<evidence type="ECO:0000256" key="1">
    <source>
        <dbReference type="ARBA" id="ARBA00003330"/>
    </source>
</evidence>
<dbReference type="InterPro" id="IPR013766">
    <property type="entry name" value="Thioredoxin_domain"/>
</dbReference>
<dbReference type="SUPFAM" id="SSF52833">
    <property type="entry name" value="Thioredoxin-like"/>
    <property type="match status" value="1"/>
</dbReference>
<evidence type="ECO:0000256" key="2">
    <source>
        <dbReference type="ARBA" id="ARBA00011245"/>
    </source>
</evidence>
<feature type="domain" description="Thioredoxin" evidence="14">
    <location>
        <begin position="3"/>
        <end position="154"/>
    </location>
</feature>
<keyword evidence="5" id="KW-0049">Antioxidant</keyword>
<comment type="similarity">
    <text evidence="10">Belongs to the peroxiredoxin family. BCP/PrxQ subfamily.</text>
</comment>
<evidence type="ECO:0000256" key="5">
    <source>
        <dbReference type="ARBA" id="ARBA00022862"/>
    </source>
</evidence>
<dbReference type="FunFam" id="3.40.30.10:FF:000007">
    <property type="entry name" value="Thioredoxin-dependent thiol peroxidase"/>
    <property type="match status" value="1"/>
</dbReference>
<name>A0A1G6ASF9_9HYPH</name>
<accession>A0A1G6ASF9</accession>
<evidence type="ECO:0000256" key="9">
    <source>
        <dbReference type="ARBA" id="ARBA00032824"/>
    </source>
</evidence>
<feature type="active site" description="Cysteine sulfenic acid (-SOH) intermediate; for peroxidase activity" evidence="13">
    <location>
        <position position="45"/>
    </location>
</feature>
<dbReference type="GO" id="GO:0008379">
    <property type="term" value="F:thioredoxin peroxidase activity"/>
    <property type="evidence" value="ECO:0007669"/>
    <property type="project" value="TreeGrafter"/>
</dbReference>
<gene>
    <name evidence="15" type="ORF">SAMN02982931_00818</name>
</gene>
<evidence type="ECO:0000256" key="6">
    <source>
        <dbReference type="ARBA" id="ARBA00023002"/>
    </source>
</evidence>
<evidence type="ECO:0000313" key="16">
    <source>
        <dbReference type="Proteomes" id="UP000199071"/>
    </source>
</evidence>
<reference evidence="15 16" key="1">
    <citation type="submission" date="2016-10" db="EMBL/GenBank/DDBJ databases">
        <authorList>
            <person name="de Groot N.N."/>
        </authorList>
    </citation>
    <scope>NUCLEOTIDE SEQUENCE [LARGE SCALE GENOMIC DNA]</scope>
    <source>
        <strain evidence="15 16">ATCC 35022</strain>
    </source>
</reference>
<organism evidence="15 16">
    <name type="scientific">Bauldia litoralis</name>
    <dbReference type="NCBI Taxonomy" id="665467"/>
    <lineage>
        <taxon>Bacteria</taxon>
        <taxon>Pseudomonadati</taxon>
        <taxon>Pseudomonadota</taxon>
        <taxon>Alphaproteobacteria</taxon>
        <taxon>Hyphomicrobiales</taxon>
        <taxon>Kaistiaceae</taxon>
        <taxon>Bauldia</taxon>
    </lineage>
</organism>
<dbReference type="RefSeq" id="WP_090874967.1">
    <property type="nucleotide sequence ID" value="NZ_FMXQ01000002.1"/>
</dbReference>
<protein>
    <recommendedName>
        <fullName evidence="3">thioredoxin-dependent peroxiredoxin</fullName>
        <ecNumber evidence="3">1.11.1.24</ecNumber>
    </recommendedName>
    <alternativeName>
        <fullName evidence="9">Thioredoxin peroxidase</fullName>
    </alternativeName>
    <alternativeName>
        <fullName evidence="11">Thioredoxin-dependent peroxiredoxin Bcp</fullName>
    </alternativeName>
</protein>
<dbReference type="GO" id="GO:0005737">
    <property type="term" value="C:cytoplasm"/>
    <property type="evidence" value="ECO:0007669"/>
    <property type="project" value="TreeGrafter"/>
</dbReference>
<dbReference type="InterPro" id="IPR024706">
    <property type="entry name" value="Peroxiredoxin_AhpC-typ"/>
</dbReference>
<sequence length="154" mass="16741">MTISEGDTAPDFEMPVAGGETVRLADLKGRKVVLYFYPRDDTPGCTTEAIDFTGALADFEAAGAVVIGVSPDTVESHQKFSAKHDLAVILAADPERKVIERYGAWGEKMNYGRKTIGLIRTTVLIGADGRIANIWPRVRVKGHVDKVLDAVRNL</sequence>
<keyword evidence="7" id="KW-1015">Disulfide bond</keyword>
<evidence type="ECO:0000256" key="13">
    <source>
        <dbReference type="PIRSR" id="PIRSR000239-1"/>
    </source>
</evidence>
<dbReference type="AlphaFoldDB" id="A0A1G6ASF9"/>
<dbReference type="PANTHER" id="PTHR42801">
    <property type="entry name" value="THIOREDOXIN-DEPENDENT PEROXIDE REDUCTASE"/>
    <property type="match status" value="1"/>
</dbReference>
<keyword evidence="16" id="KW-1185">Reference proteome</keyword>
<keyword evidence="6" id="KW-0560">Oxidoreductase</keyword>
<evidence type="ECO:0000256" key="8">
    <source>
        <dbReference type="ARBA" id="ARBA00023284"/>
    </source>
</evidence>
<evidence type="ECO:0000256" key="3">
    <source>
        <dbReference type="ARBA" id="ARBA00013017"/>
    </source>
</evidence>
<dbReference type="InterPro" id="IPR000866">
    <property type="entry name" value="AhpC/TSA"/>
</dbReference>
<proteinExistence type="inferred from homology"/>
<keyword evidence="8" id="KW-0676">Redox-active center</keyword>
<dbReference type="GO" id="GO:0034599">
    <property type="term" value="P:cellular response to oxidative stress"/>
    <property type="evidence" value="ECO:0007669"/>
    <property type="project" value="TreeGrafter"/>
</dbReference>
<evidence type="ECO:0000256" key="10">
    <source>
        <dbReference type="ARBA" id="ARBA00038489"/>
    </source>
</evidence>
<dbReference type="Pfam" id="PF00578">
    <property type="entry name" value="AhpC-TSA"/>
    <property type="match status" value="1"/>
</dbReference>
<dbReference type="GO" id="GO:0045454">
    <property type="term" value="P:cell redox homeostasis"/>
    <property type="evidence" value="ECO:0007669"/>
    <property type="project" value="TreeGrafter"/>
</dbReference>